<dbReference type="AlphaFoldDB" id="A0A840I1Q0"/>
<dbReference type="RefSeq" id="WP_183815785.1">
    <property type="nucleotide sequence ID" value="NZ_JACHOB010000001.1"/>
</dbReference>
<protein>
    <recommendedName>
        <fullName evidence="3">Lipoprotein</fullName>
    </recommendedName>
</protein>
<name>A0A840I1Q0_9PROT</name>
<comment type="caution">
    <text evidence="1">The sequence shown here is derived from an EMBL/GenBank/DDBJ whole genome shotgun (WGS) entry which is preliminary data.</text>
</comment>
<evidence type="ECO:0000313" key="1">
    <source>
        <dbReference type="EMBL" id="MBB4658164.1"/>
    </source>
</evidence>
<evidence type="ECO:0000313" key="2">
    <source>
        <dbReference type="Proteomes" id="UP000563524"/>
    </source>
</evidence>
<organism evidence="1 2">
    <name type="scientific">Parvularcula dongshanensis</name>
    <dbReference type="NCBI Taxonomy" id="1173995"/>
    <lineage>
        <taxon>Bacteria</taxon>
        <taxon>Pseudomonadati</taxon>
        <taxon>Pseudomonadota</taxon>
        <taxon>Alphaproteobacteria</taxon>
        <taxon>Parvularculales</taxon>
        <taxon>Parvularculaceae</taxon>
        <taxon>Parvularcula</taxon>
    </lineage>
</organism>
<dbReference type="EMBL" id="JACHOB010000001">
    <property type="protein sequence ID" value="MBB4658164.1"/>
    <property type="molecule type" value="Genomic_DNA"/>
</dbReference>
<sequence length="147" mass="16190">MSLSVVRRPVARFKLVAAFSLIIGCAPDRPGEIYAPIIDPESGWAAIFATDWDPGFLTAPQVLLFITDEPDQSQFEVRGAALYASKSPCVTGNWIESGHFLVRYRDATNIDLRSGGELPVVSIIYDSTIPDEDCLVAPVRIETSWFN</sequence>
<dbReference type="Proteomes" id="UP000563524">
    <property type="component" value="Unassembled WGS sequence"/>
</dbReference>
<reference evidence="1 2" key="1">
    <citation type="submission" date="2020-08" db="EMBL/GenBank/DDBJ databases">
        <title>Genomic Encyclopedia of Type Strains, Phase IV (KMG-IV): sequencing the most valuable type-strain genomes for metagenomic binning, comparative biology and taxonomic classification.</title>
        <authorList>
            <person name="Goeker M."/>
        </authorList>
    </citation>
    <scope>NUCLEOTIDE SEQUENCE [LARGE SCALE GENOMIC DNA]</scope>
    <source>
        <strain evidence="1 2">DSM 102850</strain>
    </source>
</reference>
<evidence type="ECO:0008006" key="3">
    <source>
        <dbReference type="Google" id="ProtNLM"/>
    </source>
</evidence>
<dbReference type="PROSITE" id="PS51257">
    <property type="entry name" value="PROKAR_LIPOPROTEIN"/>
    <property type="match status" value="1"/>
</dbReference>
<gene>
    <name evidence="1" type="ORF">GGQ59_000664</name>
</gene>
<accession>A0A840I1Q0</accession>
<proteinExistence type="predicted"/>
<keyword evidence="2" id="KW-1185">Reference proteome</keyword>